<sequence length="352" mass="38053">MSDSIDWNLAVATASRLAPRGPELPRAQARDAVLMLRDLAAEAVEPVRRVTGLEVAGDGGAMVVDRPAWIASNVAGMRIAMTPLLERLDETEPPALIRDLGSRGTALQVGAVLAWLSGKVLGQYEVFTPPGERGRLLLVAPTIVNVERQLQVPSRDFRLWVCLHEETHRVQFGAVPWLADYLASLVAEFLEVSEVGIGQVVKAVAQAVRSVVPSSSSSSSSSTGPRESIIEAIQSPEQRAVFDRITGLMSLLEGHADVVMDDVGPQIIPSVELIRTRFTERRQSPSAIDGLARKVLGMDAKLRQYTEGAAFVRHVTGEIGMAGFNGVWASPSTLPTRAEIRDPQLWLSRMAG</sequence>
<dbReference type="PANTHER" id="PTHR39420:SF1">
    <property type="entry name" value="HYDROLASE"/>
    <property type="match status" value="1"/>
</dbReference>
<organism evidence="1">
    <name type="scientific">freshwater metagenome</name>
    <dbReference type="NCBI Taxonomy" id="449393"/>
    <lineage>
        <taxon>unclassified sequences</taxon>
        <taxon>metagenomes</taxon>
        <taxon>ecological metagenomes</taxon>
    </lineage>
</organism>
<proteinExistence type="predicted"/>
<gene>
    <name evidence="1" type="ORF">UFOPK3402_00378</name>
</gene>
<dbReference type="PANTHER" id="PTHR39420">
    <property type="match status" value="1"/>
</dbReference>
<dbReference type="NCBIfam" id="TIGR03624">
    <property type="entry name" value="putative hydrolase"/>
    <property type="match status" value="1"/>
</dbReference>
<dbReference type="Gene3D" id="1.20.150.30">
    <property type="entry name" value="Zincin-like metallopeptidase, N-terminal domain"/>
    <property type="match status" value="1"/>
</dbReference>
<dbReference type="InterPro" id="IPR042271">
    <property type="entry name" value="Zinicin_2_N"/>
</dbReference>
<dbReference type="Pfam" id="PF10103">
    <property type="entry name" value="Zincin_2"/>
    <property type="match status" value="1"/>
</dbReference>
<dbReference type="NCBIfam" id="TIGR03883">
    <property type="entry name" value="DUF2342_F420"/>
    <property type="match status" value="1"/>
</dbReference>
<dbReference type="InterPro" id="IPR018766">
    <property type="entry name" value="Zinicin_2"/>
</dbReference>
<evidence type="ECO:0000313" key="1">
    <source>
        <dbReference type="EMBL" id="CAB4864378.1"/>
    </source>
</evidence>
<name>A0A6J7D5H8_9ZZZZ</name>
<dbReference type="EMBL" id="CAFBLS010000030">
    <property type="protein sequence ID" value="CAB4864378.1"/>
    <property type="molecule type" value="Genomic_DNA"/>
</dbReference>
<dbReference type="InterPro" id="IPR022454">
    <property type="entry name" value="CHP03883_F420-assoc"/>
</dbReference>
<protein>
    <submittedName>
        <fullName evidence="1">Unannotated protein</fullName>
    </submittedName>
</protein>
<dbReference type="AlphaFoldDB" id="A0A6J7D5H8"/>
<reference evidence="1" key="1">
    <citation type="submission" date="2020-05" db="EMBL/GenBank/DDBJ databases">
        <authorList>
            <person name="Chiriac C."/>
            <person name="Salcher M."/>
            <person name="Ghai R."/>
            <person name="Kavagutti S V."/>
        </authorList>
    </citation>
    <scope>NUCLEOTIDE SEQUENCE</scope>
</reference>
<accession>A0A6J7D5H8</accession>
<dbReference type="SUPFAM" id="SSF55486">
    <property type="entry name" value="Metalloproteases ('zincins'), catalytic domain"/>
    <property type="match status" value="1"/>
</dbReference>